<dbReference type="SUPFAM" id="SSF53756">
    <property type="entry name" value="UDP-Glycosyltransferase/glycogen phosphorylase"/>
    <property type="match status" value="1"/>
</dbReference>
<protein>
    <submittedName>
        <fullName evidence="3">Glycosyltransferase</fullName>
    </submittedName>
</protein>
<dbReference type="InterPro" id="IPR001296">
    <property type="entry name" value="Glyco_trans_1"/>
</dbReference>
<feature type="domain" description="Glycosyl transferase family 1" evidence="1">
    <location>
        <begin position="207"/>
        <end position="377"/>
    </location>
</feature>
<dbReference type="EMBL" id="CP018477">
    <property type="protein sequence ID" value="ASV74649.1"/>
    <property type="molecule type" value="Genomic_DNA"/>
</dbReference>
<keyword evidence="3" id="KW-0808">Transferase</keyword>
<organism evidence="3 4">
    <name type="scientific">Thermogutta terrifontis</name>
    <dbReference type="NCBI Taxonomy" id="1331910"/>
    <lineage>
        <taxon>Bacteria</taxon>
        <taxon>Pseudomonadati</taxon>
        <taxon>Planctomycetota</taxon>
        <taxon>Planctomycetia</taxon>
        <taxon>Pirellulales</taxon>
        <taxon>Thermoguttaceae</taxon>
        <taxon>Thermogutta</taxon>
    </lineage>
</organism>
<dbReference type="InterPro" id="IPR028098">
    <property type="entry name" value="Glyco_trans_4-like_N"/>
</dbReference>
<dbReference type="PANTHER" id="PTHR12526">
    <property type="entry name" value="GLYCOSYLTRANSFERASE"/>
    <property type="match status" value="1"/>
</dbReference>
<keyword evidence="4" id="KW-1185">Reference proteome</keyword>
<accession>A0A286RFB2</accession>
<proteinExistence type="predicted"/>
<dbReference type="AlphaFoldDB" id="A0A286RFB2"/>
<dbReference type="OrthoDB" id="9811902at2"/>
<dbReference type="Pfam" id="PF00534">
    <property type="entry name" value="Glycos_transf_1"/>
    <property type="match status" value="1"/>
</dbReference>
<dbReference type="Pfam" id="PF13579">
    <property type="entry name" value="Glyco_trans_4_4"/>
    <property type="match status" value="1"/>
</dbReference>
<feature type="domain" description="Glycosyltransferase subfamily 4-like N-terminal" evidence="2">
    <location>
        <begin position="24"/>
        <end position="190"/>
    </location>
</feature>
<evidence type="ECO:0000259" key="1">
    <source>
        <dbReference type="Pfam" id="PF00534"/>
    </source>
</evidence>
<dbReference type="CDD" id="cd03794">
    <property type="entry name" value="GT4_WbuB-like"/>
    <property type="match status" value="1"/>
</dbReference>
<evidence type="ECO:0000259" key="2">
    <source>
        <dbReference type="Pfam" id="PF13579"/>
    </source>
</evidence>
<sequence>MRILLINQHFAVPRLATGTFPFVLASGLARRGHQVTVLTTDQAAGRGGSYVTNEEGVEVHWARIAYSNKMPYWRRIVAFFAFAAWCIRHIRRLPPFDLVYAASSPLTVALPGVYASRRWRCPMVFEVCDLWPEVPIALGALRSPLSIAAARWLERFAYRNAAFVIARSPMMADGVVATGYPRERVRVVPNACDFKRFDVPGEWGRSLRQENQWLANRPLVLYAGAFGLVNGCSYIVRLAAEVQKSLPEARFLLLGRGREESLIRELAEQLGVLNRTLYIHPPVPKDEVPRFFSAADMTMSTVIDVPALHKNCANKFFDSLAAGRPIAINHEGWLADLIREHDCGLVLPAKKICKAAQMMVTALKDPTWLREAGRRAYQLGRKQFDAQKCVDEVEATLYAAIGDHELKRHKAAA</sequence>
<dbReference type="Gene3D" id="3.40.50.2000">
    <property type="entry name" value="Glycogen Phosphorylase B"/>
    <property type="match status" value="2"/>
</dbReference>
<dbReference type="KEGG" id="ttf:THTE_2047"/>
<name>A0A286RFB2_9BACT</name>
<dbReference type="RefSeq" id="WP_095414910.1">
    <property type="nucleotide sequence ID" value="NZ_CP018477.1"/>
</dbReference>
<evidence type="ECO:0000313" key="3">
    <source>
        <dbReference type="EMBL" id="ASV74649.1"/>
    </source>
</evidence>
<evidence type="ECO:0000313" key="4">
    <source>
        <dbReference type="Proteomes" id="UP000215086"/>
    </source>
</evidence>
<reference evidence="3 4" key="1">
    <citation type="journal article" name="Front. Microbiol.">
        <title>Sugar Metabolism of the First Thermophilic Planctomycete Thermogutta terrifontis: Comparative Genomic and Transcriptomic Approaches.</title>
        <authorList>
            <person name="Elcheninov A.G."/>
            <person name="Menzel P."/>
            <person name="Gudbergsdottir S.R."/>
            <person name="Slesarev A.I."/>
            <person name="Kadnikov V.V."/>
            <person name="Krogh A."/>
            <person name="Bonch-Osmolovskaya E.A."/>
            <person name="Peng X."/>
            <person name="Kublanov I.V."/>
        </authorList>
    </citation>
    <scope>NUCLEOTIDE SEQUENCE [LARGE SCALE GENOMIC DNA]</scope>
    <source>
        <strain evidence="3 4">R1</strain>
    </source>
</reference>
<gene>
    <name evidence="3" type="ORF">THTE_2047</name>
</gene>
<dbReference type="GO" id="GO:0016757">
    <property type="term" value="F:glycosyltransferase activity"/>
    <property type="evidence" value="ECO:0007669"/>
    <property type="project" value="InterPro"/>
</dbReference>
<dbReference type="PANTHER" id="PTHR12526:SF638">
    <property type="entry name" value="SPORE COAT PROTEIN SA"/>
    <property type="match status" value="1"/>
</dbReference>
<dbReference type="Proteomes" id="UP000215086">
    <property type="component" value="Chromosome"/>
</dbReference>